<accession>E0S6L8</accession>
<evidence type="ECO:0000313" key="2">
    <source>
        <dbReference type="EMBL" id="ADM11353.2"/>
    </source>
</evidence>
<dbReference type="GO" id="GO:0006623">
    <property type="term" value="P:protein targeting to vacuole"/>
    <property type="evidence" value="ECO:0007669"/>
    <property type="project" value="TreeGrafter"/>
</dbReference>
<sequence length="2365" mass="265882">MLKKILLRALNKFLGNYVENIDKHQFELGIFKGYVSVSNLRIKSSVISRLFEGRVVSNSIGTLRVLVPWKSFSRKPIEIYVKDVDIKLGKAGFCWCFLDEKLCTECVEYEKYEFMTKLDKLSVLSDAREDNSTLFKDLIAGDGFRVLIENVNVEYVSGASIALRVQKVEFNKKTKGEVKNMKIFDAVGIEVVGASKVLGPFDIYSKIKMLPKDINPRIEVSLNDFHVEVKQQIAEEILRGAREYAEDRVRWTLFRSYLEYREILRTAREMNLWKDQEDPASSDRSVAMEIWKRLIRLQKKAMESKGVVLEEIPGIISKIKEYREILGRSGLSFKEVERKKRCEREICLERLLKVKRSLSEVSEKKSWKNILSFMKEEANNKRTSMIIPATFSVGEATVVIIDEKHQGFKIVVPKTRVGVKDLLSPSRLDFKGDKWRLYFIDARLNERDPHSELISLLLDVRGTLIQDGAGLYVKGIAKEWKVLGYRRELPHCFEGFMRLVKRSYVPSYGLAAPRGKTRADFKVDIVSMESDLERFVKIEPSSRYGIECAGMVLSYVNDEINTKRAASLTISSSFVYRVNSVSKEREALSNKIETTVLLVDNVFYVKTSMVDLYAHGVYPNDFRGNGVVFPVGFVVPNFEVCSDAIRINGPDGRAELQRIKMSGNGGSIFDMEIFKGKVLDSNGKTMCRIPRMKIEARIGRALLLDVVYLKICGRARRIARLARGMTWMANGEVSTKVIARIKRIEGDIRCKGSILRIIVDEYFQGLAKSVRAVLNESIINIENFEAGEEFGWKSAVLTIRKEDLKNLDGFGRIFKKIGSRSSAFKASAGGLVIKLLNGGEIEIESLRIFRDEGGMIIYPFEVKVFNTGDSSTSADSRKREVEMCISKIEISDTKATIEGSIKGEINEETLIKIKDGIKEIPIPSGGSLETVVLLDISLSMVISGNPLKIACPLTLWQKADEYEITLQQIEIASGDGQNTNLFEVHAKGADGVLRLSVSKMEIHIEPFRLASILYPLVHGTGDTDFVKKVEVDIEEIFAKTKSIDGIRMRNVRYRDELLLQFSVLDEPGSKVAYKRVNGSESYLLSVIGGSYELSSLAALVSFCSSEYMQIYSKFGIQVSRARLHVLCMDLKVLLGDALFALRINLPIVYFDMEDLNSFKGRALCSLDVYDSNSMEFIPFIEENVLLARKYGTFLDVRTLTKLRILYLDEITSTIWSLFASEETGITMFGKPFRNKVSIRNITDTVLWVKTKRYAGRVGKGQFHEFDVDYDEHRIQIGKDEACALVYIVNSCSTSFVSEGKSFVIEVTYDGKLRGITITHVLSFLNLCDIELMGKMDYLDGSALELHMLPEFHHTIPQEKDFFLEIGMHGKYVSAGKINVSSAPKDATSTFGMICKLGLVEIGIDTVVRNAGSVSCVVIILYPIFEVMNRTASVLNLILSVGKDNTPGGESETQKKNIPLSVDRDCKEDIYGISFSELPLLYVQSLGSRATARAFENKASIEINSHYSGEIRKEQAEIISFFGRHTLAHRIRMVIYSPMVIINHLGNDIWINGARFGPGPSCSNRLKDIHSLAVGEYSIEESVEVGKKFTKAFILKKRGFKGHKTWKSHEGQEWSNEAIFGGFGPKTGIQPSCIRLLLEFGEDQGRRIIECKYTYLIRNQSQMRLLAVSEHVCYYVEPHEEVPLNTSTNGFYLFIADSVNIRSPRLSGVFIPLDIKIRKYFKLQGSDAILFSVSKVTDSGQHVFGIRTEKYWPYTIHNGIDVGLRFSQKYDTIEHYVEKGSVYRYAPDSLMLDPEILLCIEDQIIQVNLNEDQVLLVHGITVSISQGSTTRVVRVSRGEISSSECRICLGIVIDSLSISLVNKEGNEVLCSHIEGLEIGAECISREAGIPELMAHPKYVEFVIQGTAESIQVDNQSLFCAFPVVFHPLDKYLRIETERRNRKKLLVFDFTFGSSAQNVSVSNLYFKTEAFALNIEENLAKSIREMFLRKKEREVKSYEKNLRIQNLKMERMGAKVNFLKDIESGFVSNVVGLFINNISDFSLEIDGMKETCLYTTFQELEDLLASFYLSQLQKNLYKVLTHLDFMGNIGSFTESVSIGIKDLLTEPSLNSNVACGIFKGGKSFLKNTIYGVSNTVGKFSKSIGTSAKFIGCSADPKHEKFRHSYARDMHLLIPRARHSKGPMTSILKGTGNLFDSITRGMVGIATSPVEGASNGVAGVVKGLGKGVLGAFAGPIAEVADLVTNISDTIKTSMNGRVKRIQYPRPAGFLGWYDEGLSQGFYIFMSMAGKVHEEERFVDGTFGDFNGRCQLVLTTRRLLISDTTTILDVCLGSIVVEGDDRKLKIGEFIMSIERPSFVASVKSIIERC</sequence>
<dbReference type="GO" id="GO:0045053">
    <property type="term" value="P:protein retention in Golgi apparatus"/>
    <property type="evidence" value="ECO:0007669"/>
    <property type="project" value="TreeGrafter"/>
</dbReference>
<dbReference type="VEuPathDB" id="MicrosporidiaDB:Eint_040630"/>
<comment type="similarity">
    <text evidence="1">Belongs to the VPS13 family.</text>
</comment>
<dbReference type="PANTHER" id="PTHR16166">
    <property type="entry name" value="VACUOLAR PROTEIN SORTING-ASSOCIATED PROTEIN VPS13"/>
    <property type="match status" value="1"/>
</dbReference>
<proteinExistence type="inferred from homology"/>
<name>E0S6L8_ENCIT</name>
<dbReference type="RefSeq" id="XP_003072713.2">
    <property type="nucleotide sequence ID" value="XM_003072667.2"/>
</dbReference>
<dbReference type="InterPro" id="IPR026847">
    <property type="entry name" value="VPS13"/>
</dbReference>
<organism evidence="2 3">
    <name type="scientific">Encephalitozoon intestinalis (strain ATCC 50506)</name>
    <name type="common">Microsporidian parasite</name>
    <name type="synonym">Septata intestinalis</name>
    <dbReference type="NCBI Taxonomy" id="876142"/>
    <lineage>
        <taxon>Eukaryota</taxon>
        <taxon>Fungi</taxon>
        <taxon>Fungi incertae sedis</taxon>
        <taxon>Microsporidia</taxon>
        <taxon>Unikaryonidae</taxon>
        <taxon>Encephalitozoon</taxon>
    </lineage>
</organism>
<dbReference type="EMBL" id="CP001945">
    <property type="protein sequence ID" value="ADM11353.2"/>
    <property type="molecule type" value="Genomic_DNA"/>
</dbReference>
<dbReference type="KEGG" id="ein:Eint_040630"/>
<keyword evidence="3" id="KW-1185">Reference proteome</keyword>
<evidence type="ECO:0000313" key="3">
    <source>
        <dbReference type="Proteomes" id="UP000002313"/>
    </source>
</evidence>
<reference evidence="2 3" key="2">
    <citation type="journal article" date="2012" name="Proc. Natl. Acad. Sci. U.S.A.">
        <title>Gain and loss of multiple functionally related, horizontally transferred genes in the reduced genomes of two microsporidian parasites.</title>
        <authorList>
            <person name="Pombert J.-F."/>
            <person name="Selman M."/>
            <person name="Burki F."/>
            <person name="Bardell F.T."/>
            <person name="Farinelli L."/>
            <person name="Solter L.F."/>
            <person name="Whitman D.W."/>
            <person name="Weiss L.M."/>
            <person name="Corradi N."/>
            <person name="Keeling P.J."/>
        </authorList>
    </citation>
    <scope>NUCLEOTIDE SEQUENCE [LARGE SCALE GENOMIC DNA]</scope>
    <source>
        <strain evidence="2 3">ATCC 50506</strain>
    </source>
</reference>
<reference evidence="2 3" key="1">
    <citation type="journal article" date="2010" name="Nat. Commun.">
        <title>The complete sequence of the smallest known nuclear genome from the microsporidian Encephalitozoon intestinalis.</title>
        <authorList>
            <person name="Corradi N."/>
            <person name="Pombert J.-F."/>
            <person name="Farinelli L."/>
            <person name="Didier E.S."/>
            <person name="Keeling P.J."/>
        </authorList>
    </citation>
    <scope>NUCLEOTIDE SEQUENCE [LARGE SCALE GENOMIC DNA]</scope>
    <source>
        <strain evidence="2 3">ATCC 50506</strain>
    </source>
</reference>
<dbReference type="HOGENOM" id="CLU_229509_0_0_1"/>
<dbReference type="OrthoDB" id="2191600at2759"/>
<dbReference type="GeneID" id="9699116"/>
<protein>
    <submittedName>
        <fullName evidence="2">Vacuolar protein sorting-associated protein</fullName>
    </submittedName>
</protein>
<dbReference type="Proteomes" id="UP000002313">
    <property type="component" value="Chromosome IV"/>
</dbReference>
<dbReference type="PANTHER" id="PTHR16166:SF93">
    <property type="entry name" value="INTERMEMBRANE LIPID TRANSFER PROTEIN VPS13"/>
    <property type="match status" value="1"/>
</dbReference>
<gene>
    <name evidence="2" type="ORF">Eint_040630</name>
</gene>
<evidence type="ECO:0000256" key="1">
    <source>
        <dbReference type="ARBA" id="ARBA00006545"/>
    </source>
</evidence>